<dbReference type="AlphaFoldDB" id="A0A843WTB3"/>
<proteinExistence type="predicted"/>
<dbReference type="Proteomes" id="UP000652761">
    <property type="component" value="Unassembled WGS sequence"/>
</dbReference>
<dbReference type="EMBL" id="NMUH01003486">
    <property type="protein sequence ID" value="MQM05840.1"/>
    <property type="molecule type" value="Genomic_DNA"/>
</dbReference>
<keyword evidence="2" id="KW-1185">Reference proteome</keyword>
<organism evidence="1 2">
    <name type="scientific">Colocasia esculenta</name>
    <name type="common">Wild taro</name>
    <name type="synonym">Arum esculentum</name>
    <dbReference type="NCBI Taxonomy" id="4460"/>
    <lineage>
        <taxon>Eukaryota</taxon>
        <taxon>Viridiplantae</taxon>
        <taxon>Streptophyta</taxon>
        <taxon>Embryophyta</taxon>
        <taxon>Tracheophyta</taxon>
        <taxon>Spermatophyta</taxon>
        <taxon>Magnoliopsida</taxon>
        <taxon>Liliopsida</taxon>
        <taxon>Araceae</taxon>
        <taxon>Aroideae</taxon>
        <taxon>Colocasieae</taxon>
        <taxon>Colocasia</taxon>
    </lineage>
</organism>
<accession>A0A843WTB3</accession>
<sequence>MSGVQGGSVCGPSTLWRFEVAVVAVRRSFSRGSSVSLVETLGYSFSTSCVSRVDSALCLTPLVLRESCLARP</sequence>
<reference evidence="1" key="1">
    <citation type="submission" date="2017-07" db="EMBL/GenBank/DDBJ databases">
        <title>Taro Niue Genome Assembly and Annotation.</title>
        <authorList>
            <person name="Atibalentja N."/>
            <person name="Keating K."/>
            <person name="Fields C.J."/>
        </authorList>
    </citation>
    <scope>NUCLEOTIDE SEQUENCE</scope>
    <source>
        <strain evidence="1">Niue_2</strain>
        <tissue evidence="1">Leaf</tissue>
    </source>
</reference>
<protein>
    <submittedName>
        <fullName evidence="1">Uncharacterized protein</fullName>
    </submittedName>
</protein>
<gene>
    <name evidence="1" type="ORF">Taro_038656</name>
</gene>
<evidence type="ECO:0000313" key="1">
    <source>
        <dbReference type="EMBL" id="MQM05840.1"/>
    </source>
</evidence>
<comment type="caution">
    <text evidence="1">The sequence shown here is derived from an EMBL/GenBank/DDBJ whole genome shotgun (WGS) entry which is preliminary data.</text>
</comment>
<evidence type="ECO:0000313" key="2">
    <source>
        <dbReference type="Proteomes" id="UP000652761"/>
    </source>
</evidence>
<name>A0A843WTB3_COLES</name>